<dbReference type="Pfam" id="PF05147">
    <property type="entry name" value="LANC_like"/>
    <property type="match status" value="1"/>
</dbReference>
<comment type="caution">
    <text evidence="1">The sequence shown here is derived from an EMBL/GenBank/DDBJ whole genome shotgun (WGS) entry which is preliminary data.</text>
</comment>
<proteinExistence type="predicted"/>
<evidence type="ECO:0000313" key="2">
    <source>
        <dbReference type="Proteomes" id="UP001225933"/>
    </source>
</evidence>
<dbReference type="RefSeq" id="WP_214591051.1">
    <property type="nucleotide sequence ID" value="NZ_JAUHGV010000004.1"/>
</dbReference>
<evidence type="ECO:0000313" key="1">
    <source>
        <dbReference type="EMBL" id="MDN4011787.1"/>
    </source>
</evidence>
<reference evidence="1" key="1">
    <citation type="submission" date="2023-06" db="EMBL/GenBank/DDBJ databases">
        <title>Two Chryseobacterium gambrini strains from China.</title>
        <authorList>
            <person name="Zeng J."/>
            <person name="Wu Y."/>
        </authorList>
    </citation>
    <scope>NUCLEOTIDE SEQUENCE</scope>
    <source>
        <strain evidence="1">SQ219</strain>
    </source>
</reference>
<dbReference type="GO" id="GO:0031179">
    <property type="term" value="P:peptide modification"/>
    <property type="evidence" value="ECO:0007669"/>
    <property type="project" value="InterPro"/>
</dbReference>
<dbReference type="SUPFAM" id="SSF158745">
    <property type="entry name" value="LanC-like"/>
    <property type="match status" value="1"/>
</dbReference>
<dbReference type="AlphaFoldDB" id="A0AAJ1R3Q4"/>
<dbReference type="Gene3D" id="1.50.10.20">
    <property type="match status" value="1"/>
</dbReference>
<dbReference type="EMBL" id="JAUHGV010000004">
    <property type="protein sequence ID" value="MDN4011787.1"/>
    <property type="molecule type" value="Genomic_DNA"/>
</dbReference>
<name>A0AAJ1R3Q4_9FLAO</name>
<dbReference type="PANTHER" id="PTHR12736">
    <property type="entry name" value="LANC-LIKE PROTEIN"/>
    <property type="match status" value="1"/>
</dbReference>
<gene>
    <name evidence="1" type="ORF">QX233_04875</name>
</gene>
<dbReference type="PANTHER" id="PTHR12736:SF7">
    <property type="entry name" value="LANC-LIKE PROTEIN 3"/>
    <property type="match status" value="1"/>
</dbReference>
<dbReference type="PRINTS" id="PR01950">
    <property type="entry name" value="LANCSUPER"/>
</dbReference>
<protein>
    <submittedName>
        <fullName evidence="1">Lanthionine synthetase LanC family protein</fullName>
    </submittedName>
</protein>
<sequence length="614" mass="72042">MRLNVTTDEYISAILGLSFTDLQNIAKNNKQKLEEQYLISDNIENIEYGITGYLFFLLEYHKIYNKPELLDIIETHSLSLISYCDHSATANYSLYTGRGGVAYFLLELYKTSPQNIYLDNCLKILKESEKEFFHSEYTSDYLLDGRAGVLFILINLFTKNESKETEEMINNYLQKIINNSIFTPNGLSWISKEEINIENSCDFARGSLGILFVLRYIHAISKNENIKFYSAQAEKYIKNFINKEKEEINLENYLFISDIEKRFILKINSNKENYIRILDGLLEMNEKEEFEKNLAFLMTLSPSLCNDFSEFFYHRDNFKEELAQYETMLQDLDEYVDLEFGLINGKIGQLYLIMKYNVSIVKNIVENKNYNLCLDIQLKEDFIFQKQYPKFYYFTKINFSNVYNTILNNIDEVSSNLINDIVPVIDQNSSSELLKDLLFFEQSKNQIYDGIRQKNNLTKFSKIISYRNYVFDHIESLGSSILYVPIIHGSMGTVVNTKWDWSSNDIYIHTLNIIQPPASYISVFIPALDKRTNFFEEIPLKIEYLLLQAFSTPKTIKMVSEEFKYFCLSQPEEVLDTIISYTYSKDKEELIGRLDYLVKSTVKNFIYNGFLEFA</sequence>
<dbReference type="Proteomes" id="UP001225933">
    <property type="component" value="Unassembled WGS sequence"/>
</dbReference>
<dbReference type="InterPro" id="IPR007822">
    <property type="entry name" value="LANC-like"/>
</dbReference>
<dbReference type="GO" id="GO:0005886">
    <property type="term" value="C:plasma membrane"/>
    <property type="evidence" value="ECO:0007669"/>
    <property type="project" value="TreeGrafter"/>
</dbReference>
<accession>A0AAJ1R3Q4</accession>
<organism evidence="1 2">
    <name type="scientific">Chryseobacterium gambrini</name>
    <dbReference type="NCBI Taxonomy" id="373672"/>
    <lineage>
        <taxon>Bacteria</taxon>
        <taxon>Pseudomonadati</taxon>
        <taxon>Bacteroidota</taxon>
        <taxon>Flavobacteriia</taxon>
        <taxon>Flavobacteriales</taxon>
        <taxon>Weeksellaceae</taxon>
        <taxon>Chryseobacterium group</taxon>
        <taxon>Chryseobacterium</taxon>
    </lineage>
</organism>